<dbReference type="SUPFAM" id="SSF49384">
    <property type="entry name" value="Carbohydrate-binding domain"/>
    <property type="match status" value="1"/>
</dbReference>
<keyword evidence="3" id="KW-0326">Glycosidase</keyword>
<dbReference type="HOGENOM" id="CLU_048095_0_0_11"/>
<accession>F8A6G8</accession>
<dbReference type="KEGG" id="cga:Celgi_2963"/>
<feature type="signal peptide" evidence="5">
    <location>
        <begin position="1"/>
        <end position="32"/>
    </location>
</feature>
<evidence type="ECO:0000256" key="2">
    <source>
        <dbReference type="ARBA" id="ARBA00022801"/>
    </source>
</evidence>
<dbReference type="InterPro" id="IPR051477">
    <property type="entry name" value="Expansin_CellWall"/>
</dbReference>
<evidence type="ECO:0000256" key="3">
    <source>
        <dbReference type="ARBA" id="ARBA00023295"/>
    </source>
</evidence>
<dbReference type="AlphaFoldDB" id="F8A6G8"/>
<dbReference type="Gene3D" id="2.60.40.760">
    <property type="entry name" value="Expansin, cellulose-binding-like domain"/>
    <property type="match status" value="1"/>
</dbReference>
<dbReference type="Gene3D" id="2.40.40.10">
    <property type="entry name" value="RlpA-like domain"/>
    <property type="match status" value="1"/>
</dbReference>
<evidence type="ECO:0000256" key="1">
    <source>
        <dbReference type="ARBA" id="ARBA00022729"/>
    </source>
</evidence>
<feature type="chain" id="PRO_5003367561" evidence="5">
    <location>
        <begin position="33"/>
        <end position="454"/>
    </location>
</feature>
<dbReference type="OrthoDB" id="3494484at2"/>
<dbReference type="GO" id="GO:0004553">
    <property type="term" value="F:hydrolase activity, hydrolyzing O-glycosyl compounds"/>
    <property type="evidence" value="ECO:0007669"/>
    <property type="project" value="InterPro"/>
</dbReference>
<evidence type="ECO:0000259" key="6">
    <source>
        <dbReference type="PROSITE" id="PS51173"/>
    </source>
</evidence>
<protein>
    <submittedName>
        <fullName evidence="7">Cellulose-binding family II</fullName>
    </submittedName>
</protein>
<dbReference type="InterPro" id="IPR001919">
    <property type="entry name" value="CBD2"/>
</dbReference>
<dbReference type="Gene3D" id="2.60.40.290">
    <property type="match status" value="1"/>
</dbReference>
<dbReference type="SMART" id="SM00637">
    <property type="entry name" value="CBD_II"/>
    <property type="match status" value="1"/>
</dbReference>
<dbReference type="GO" id="GO:0030247">
    <property type="term" value="F:polysaccharide binding"/>
    <property type="evidence" value="ECO:0007669"/>
    <property type="project" value="UniProtKB-UniRule"/>
</dbReference>
<gene>
    <name evidence="7" type="ordered locus">Celgi_2963</name>
</gene>
<keyword evidence="8" id="KW-1185">Reference proteome</keyword>
<dbReference type="GO" id="GO:0005975">
    <property type="term" value="P:carbohydrate metabolic process"/>
    <property type="evidence" value="ECO:0007669"/>
    <property type="project" value="InterPro"/>
</dbReference>
<dbReference type="EMBL" id="CP002665">
    <property type="protein sequence ID" value="AEI13456.1"/>
    <property type="molecule type" value="Genomic_DNA"/>
</dbReference>
<evidence type="ECO:0000256" key="5">
    <source>
        <dbReference type="SAM" id="SignalP"/>
    </source>
</evidence>
<dbReference type="Proteomes" id="UP000000485">
    <property type="component" value="Chromosome"/>
</dbReference>
<evidence type="ECO:0000256" key="4">
    <source>
        <dbReference type="SAM" id="MobiDB-lite"/>
    </source>
</evidence>
<feature type="region of interest" description="Disordered" evidence="4">
    <location>
        <begin position="311"/>
        <end position="363"/>
    </location>
</feature>
<dbReference type="InterPro" id="IPR036908">
    <property type="entry name" value="RlpA-like_sf"/>
</dbReference>
<dbReference type="Pfam" id="PF00553">
    <property type="entry name" value="CBM_2"/>
    <property type="match status" value="1"/>
</dbReference>
<keyword evidence="1 5" id="KW-0732">Signal</keyword>
<feature type="domain" description="CBM2" evidence="6">
    <location>
        <begin position="357"/>
        <end position="454"/>
    </location>
</feature>
<feature type="compositionally biased region" description="Pro residues" evidence="4">
    <location>
        <begin position="320"/>
        <end position="354"/>
    </location>
</feature>
<sequence precursor="true">MSSSGKIRSWSRLLAVVLAGGALVGVQSPADAVPPGGETEPVTGNATWFDNLGAPYGGCGLPQDQLETQSWIALNVFDTPGDYAMYPRPMAAGDPKIGMWDNGRNCGRWVRVSIGDYCTGLNDGAAGQAFCRNGSWVADRYNGATLDMLVADSCGDPNAWCRDDPFHLDLAHAAINTFVKNGAPVGDLEPAHWGNRHVTWEFIEAPHYSGDIEIGFIQGSEKWWAGVSINHLPNGIHGIEHYADGAWVPTPMNVDMGQSFLLKPTTTGGTEYRIRVKDVTDAYLFGGREYSFSLPASCGGKCSAPRTVVPYTTTGGDAPTPTPTTTPTPTPTSDPTVTPTPTPSPTPTATPTPTPTRTSGPATCTATFRAVSTWPGGYQGEVTVTAGASALSSWTVTLSGASVSSLWNGTVTTSGSTTTVANAPYNGAVVASGTTSFGFIGSGSPGIPRLTCAP</sequence>
<dbReference type="SUPFAM" id="SSF50685">
    <property type="entry name" value="Barwin-like endoglucanases"/>
    <property type="match status" value="1"/>
</dbReference>
<dbReference type="InterPro" id="IPR036749">
    <property type="entry name" value="Expansin_CBD_sf"/>
</dbReference>
<reference evidence="7" key="1">
    <citation type="submission" date="2011-04" db="EMBL/GenBank/DDBJ databases">
        <title>Complete sequence of [Cellvibrio] gilvus ATCC 13127.</title>
        <authorList>
            <consortium name="US DOE Joint Genome Institute"/>
            <person name="Lucas S."/>
            <person name="Han J."/>
            <person name="Lapidus A."/>
            <person name="Cheng J.-F."/>
            <person name="Goodwin L."/>
            <person name="Pitluck S."/>
            <person name="Peters L."/>
            <person name="Munk A."/>
            <person name="Detter J.C."/>
            <person name="Han C."/>
            <person name="Tapia R."/>
            <person name="Land M."/>
            <person name="Hauser L."/>
            <person name="Kyrpides N."/>
            <person name="Ivanova N."/>
            <person name="Ovchinnikova G."/>
            <person name="Pagani I."/>
            <person name="Mead D."/>
            <person name="Brumm P."/>
            <person name="Woyke T."/>
        </authorList>
    </citation>
    <scope>NUCLEOTIDE SEQUENCE</scope>
    <source>
        <strain evidence="7">ATCC 13127</strain>
    </source>
</reference>
<evidence type="ECO:0000313" key="7">
    <source>
        <dbReference type="EMBL" id="AEI13456.1"/>
    </source>
</evidence>
<keyword evidence="2" id="KW-0378">Hydrolase</keyword>
<dbReference type="PROSITE" id="PS51173">
    <property type="entry name" value="CBM2"/>
    <property type="match status" value="1"/>
</dbReference>
<dbReference type="InterPro" id="IPR012291">
    <property type="entry name" value="CBM2_carb-bd_dom_sf"/>
</dbReference>
<evidence type="ECO:0000313" key="8">
    <source>
        <dbReference type="Proteomes" id="UP000000485"/>
    </source>
</evidence>
<dbReference type="PANTHER" id="PTHR31836:SF28">
    <property type="entry name" value="SRCR DOMAIN-CONTAINING PROTEIN-RELATED"/>
    <property type="match status" value="1"/>
</dbReference>
<name>F8A6G8_CELGA</name>
<proteinExistence type="predicted"/>
<dbReference type="STRING" id="593907.Celgi_2963"/>
<dbReference type="eggNOG" id="COG4305">
    <property type="taxonomic scope" value="Bacteria"/>
</dbReference>
<organism evidence="7 8">
    <name type="scientific">Cellulomonas gilvus (strain ATCC 13127 / NRRL B-14078)</name>
    <name type="common">Cellvibrio gilvus</name>
    <dbReference type="NCBI Taxonomy" id="593907"/>
    <lineage>
        <taxon>Bacteria</taxon>
        <taxon>Bacillati</taxon>
        <taxon>Actinomycetota</taxon>
        <taxon>Actinomycetes</taxon>
        <taxon>Micrococcales</taxon>
        <taxon>Cellulomonadaceae</taxon>
        <taxon>Cellulomonas</taxon>
    </lineage>
</organism>
<dbReference type="PANTHER" id="PTHR31836">
    <property type="match status" value="1"/>
</dbReference>
<dbReference type="RefSeq" id="WP_013884973.1">
    <property type="nucleotide sequence ID" value="NC_015671.1"/>
</dbReference>
<dbReference type="eggNOG" id="COG5297">
    <property type="taxonomic scope" value="Bacteria"/>
</dbReference>
<dbReference type="InterPro" id="IPR008965">
    <property type="entry name" value="CBM2/CBM3_carb-bd_dom_sf"/>
</dbReference>